<feature type="transmembrane region" description="Helical" evidence="12">
    <location>
        <begin position="140"/>
        <end position="158"/>
    </location>
</feature>
<keyword evidence="9 12" id="KW-1133">Transmembrane helix</keyword>
<evidence type="ECO:0000256" key="2">
    <source>
        <dbReference type="ARBA" id="ARBA00022475"/>
    </source>
</evidence>
<dbReference type="InterPro" id="IPR012750">
    <property type="entry name" value="ECA_WecA-rel"/>
</dbReference>
<reference evidence="13 14" key="1">
    <citation type="submission" date="2021-03" db="EMBL/GenBank/DDBJ databases">
        <title>Complete Genome of Pseudoalteromonas viridis Strain BBR56, a new biocontrol bacterial candidate.</title>
        <authorList>
            <person name="Handayani D.P."/>
            <person name="Isnansetyo A."/>
            <person name="Istiqomah I."/>
            <person name="Jumina J."/>
        </authorList>
    </citation>
    <scope>NUCLEOTIDE SEQUENCE [LARGE SCALE GENOMIC DNA]</scope>
    <source>
        <strain evidence="13 14">BBR56</strain>
    </source>
</reference>
<keyword evidence="3 12" id="KW-0997">Cell inner membrane</keyword>
<gene>
    <name evidence="12 13" type="primary">wecA</name>
    <name evidence="13" type="ORF">J5X90_03390</name>
</gene>
<comment type="subcellular location">
    <subcellularLocation>
        <location evidence="12">Cell inner membrane</location>
        <topology evidence="12">Multi-pass membrane protein</topology>
    </subcellularLocation>
    <subcellularLocation>
        <location evidence="1">Cell membrane</location>
        <topology evidence="1">Multi-pass membrane protein</topology>
    </subcellularLocation>
</comment>
<dbReference type="RefSeq" id="WP_209052778.1">
    <property type="nucleotide sequence ID" value="NZ_CP072425.1"/>
</dbReference>
<dbReference type="InterPro" id="IPR000715">
    <property type="entry name" value="Glycosyl_transferase_4"/>
</dbReference>
<evidence type="ECO:0000256" key="11">
    <source>
        <dbReference type="ARBA" id="ARBA00023211"/>
    </source>
</evidence>
<feature type="transmembrane region" description="Helical" evidence="12">
    <location>
        <begin position="304"/>
        <end position="322"/>
    </location>
</feature>
<keyword evidence="2 12" id="KW-1003">Cell membrane</keyword>
<sequence length="363" mass="40250">MILDSFQYMNILDYFELFFMGVLASGALVLLMHRLATPLGLMDVPCERKNHNGQVPLVGGMAVYIAAAVILLFYQPYSVERDLYLVASAIIVFIGVLDDKYDLTVRSRLIGQSLVALILITGLQKHFFSLGDLFSIGSTIELYSLGIPFTVLAVLALINAFNMIDGIDGLLGFVSAVFYSFLGVQALLSGSIYIFITCLVLVACLIPFLAANLGFAPVGNKKIFMGDAGSMFMGLTVVWLTVEATQSPEPVVRPVTVLFFAALPIIDMIAIIIRRLKKGKSPLVADRDHIHHIFMRGGLSPRQTLFVLVTLSFMTAFFGLMLERFNVPDVLVLVSFMFLCVAYSIMVQHSWKFCRWLRSHFTT</sequence>
<dbReference type="PANTHER" id="PTHR22926:SF3">
    <property type="entry name" value="UNDECAPRENYL-PHOSPHATE ALPHA-N-ACETYLGLUCOSAMINYL 1-PHOSPHATE TRANSFERASE"/>
    <property type="match status" value="1"/>
</dbReference>
<dbReference type="NCBIfam" id="TIGR02380">
    <property type="entry name" value="ECA_wecA"/>
    <property type="match status" value="1"/>
</dbReference>
<accession>A0ABX7V8P0</accession>
<evidence type="ECO:0000256" key="8">
    <source>
        <dbReference type="ARBA" id="ARBA00022985"/>
    </source>
</evidence>
<dbReference type="CDD" id="cd06853">
    <property type="entry name" value="GT_WecA_like"/>
    <property type="match status" value="1"/>
</dbReference>
<keyword evidence="4 12" id="KW-0328">Glycosyltransferase</keyword>
<dbReference type="InterPro" id="IPR018480">
    <property type="entry name" value="PNAcMuramoyl-5peptid_Trfase_CS"/>
</dbReference>
<evidence type="ECO:0000313" key="14">
    <source>
        <dbReference type="Proteomes" id="UP000665025"/>
    </source>
</evidence>
<evidence type="ECO:0000256" key="10">
    <source>
        <dbReference type="ARBA" id="ARBA00023136"/>
    </source>
</evidence>
<feature type="transmembrane region" description="Helical" evidence="12">
    <location>
        <begin position="223"/>
        <end position="242"/>
    </location>
</feature>
<keyword evidence="11 12" id="KW-0464">Manganese</keyword>
<comment type="catalytic activity">
    <reaction evidence="12">
        <text>di-trans,octa-cis-undecaprenyl phosphate + UDP-N-acetyl-alpha-D-glucosamine = N-acetyl-alpha-D-glucosaminyl-di-trans,octa-cis-undecaprenyl diphosphate + UMP</text>
        <dbReference type="Rhea" id="RHEA:28090"/>
        <dbReference type="ChEBI" id="CHEBI:57705"/>
        <dbReference type="ChEBI" id="CHEBI:57865"/>
        <dbReference type="ChEBI" id="CHEBI:60392"/>
        <dbReference type="ChEBI" id="CHEBI:62959"/>
        <dbReference type="EC" id="2.7.8.33"/>
    </reaction>
</comment>
<evidence type="ECO:0000256" key="5">
    <source>
        <dbReference type="ARBA" id="ARBA00022679"/>
    </source>
</evidence>
<feature type="transmembrane region" description="Helical" evidence="12">
    <location>
        <begin position="17"/>
        <end position="36"/>
    </location>
</feature>
<keyword evidence="7 12" id="KW-0460">Magnesium</keyword>
<name>A0ABX7V8P0_9GAMM</name>
<feature type="transmembrane region" description="Helical" evidence="12">
    <location>
        <begin position="254"/>
        <end position="273"/>
    </location>
</feature>
<feature type="transmembrane region" description="Helical" evidence="12">
    <location>
        <begin position="170"/>
        <end position="188"/>
    </location>
</feature>
<evidence type="ECO:0000256" key="6">
    <source>
        <dbReference type="ARBA" id="ARBA00022692"/>
    </source>
</evidence>
<dbReference type="EC" id="2.7.8.33" evidence="12"/>
<feature type="transmembrane region" description="Helical" evidence="12">
    <location>
        <begin position="194"/>
        <end position="216"/>
    </location>
</feature>
<protein>
    <recommendedName>
        <fullName evidence="12">Undecaprenyl-phosphate alpha-N-acetylglucosaminyl 1-phosphate transferase</fullName>
        <ecNumber evidence="12">2.7.8.33</ecNumber>
    </recommendedName>
    <alternativeName>
        <fullName evidence="12">UDP-GlcNAc:undecaprenyl-phosphate GlcNAc-1-phosphate transferase</fullName>
    </alternativeName>
    <alternativeName>
        <fullName evidence="12">Undecaprenyl-phosphate GlcNAc-1-phosphate transferase</fullName>
    </alternativeName>
</protein>
<dbReference type="Proteomes" id="UP000665025">
    <property type="component" value="Chromosome 1"/>
</dbReference>
<keyword evidence="10 12" id="KW-0472">Membrane</keyword>
<evidence type="ECO:0000256" key="1">
    <source>
        <dbReference type="ARBA" id="ARBA00004651"/>
    </source>
</evidence>
<organism evidence="13 14">
    <name type="scientific">Pseudoalteromonas viridis</name>
    <dbReference type="NCBI Taxonomy" id="339617"/>
    <lineage>
        <taxon>Bacteria</taxon>
        <taxon>Pseudomonadati</taxon>
        <taxon>Pseudomonadota</taxon>
        <taxon>Gammaproteobacteria</taxon>
        <taxon>Alteromonadales</taxon>
        <taxon>Pseudoalteromonadaceae</taxon>
        <taxon>Pseudoalteromonas</taxon>
    </lineage>
</organism>
<evidence type="ECO:0000256" key="12">
    <source>
        <dbReference type="HAMAP-Rule" id="MF_02030"/>
    </source>
</evidence>
<dbReference type="PROSITE" id="PS01348">
    <property type="entry name" value="MRAY_2"/>
    <property type="match status" value="1"/>
</dbReference>
<comment type="similarity">
    <text evidence="12">Belongs to the glycosyltransferase 4 family. WecA subfamily.</text>
</comment>
<dbReference type="PANTHER" id="PTHR22926">
    <property type="entry name" value="PHOSPHO-N-ACETYLMURAMOYL-PENTAPEPTIDE-TRANSFERASE"/>
    <property type="match status" value="1"/>
</dbReference>
<evidence type="ECO:0000256" key="4">
    <source>
        <dbReference type="ARBA" id="ARBA00022676"/>
    </source>
</evidence>
<evidence type="ECO:0000313" key="13">
    <source>
        <dbReference type="EMBL" id="QTL36106.1"/>
    </source>
</evidence>
<feature type="transmembrane region" description="Helical" evidence="12">
    <location>
        <begin position="81"/>
        <end position="97"/>
    </location>
</feature>
<dbReference type="HAMAP" id="MF_02030">
    <property type="entry name" value="WecA_Gammaproteo"/>
    <property type="match status" value="1"/>
</dbReference>
<evidence type="ECO:0000256" key="3">
    <source>
        <dbReference type="ARBA" id="ARBA00022519"/>
    </source>
</evidence>
<feature type="transmembrane region" description="Helical" evidence="12">
    <location>
        <begin position="109"/>
        <end position="128"/>
    </location>
</feature>
<feature type="transmembrane region" description="Helical" evidence="12">
    <location>
        <begin position="57"/>
        <end position="75"/>
    </location>
</feature>
<evidence type="ECO:0000256" key="7">
    <source>
        <dbReference type="ARBA" id="ARBA00022842"/>
    </source>
</evidence>
<evidence type="ECO:0000256" key="9">
    <source>
        <dbReference type="ARBA" id="ARBA00022989"/>
    </source>
</evidence>
<dbReference type="Pfam" id="PF00953">
    <property type="entry name" value="Glycos_transf_4"/>
    <property type="match status" value="1"/>
</dbReference>
<comment type="pathway">
    <text evidence="12">Bacterial outer membrane biogenesis; LPS O-antigen biosynthesis.</text>
</comment>
<keyword evidence="5 12" id="KW-0808">Transferase</keyword>
<dbReference type="EMBL" id="CP072425">
    <property type="protein sequence ID" value="QTL36106.1"/>
    <property type="molecule type" value="Genomic_DNA"/>
</dbReference>
<comment type="function">
    <text evidence="12">Catalyzes the transfer of the GlcNAc-1-phosphate moiety from UDP-GlcNAc onto the carrier lipid undecaprenyl phosphate (C55-P), yielding GlcNAc-pyrophosphoryl-undecaprenyl (GlcNAc-PP-C55).</text>
</comment>
<keyword evidence="8 12" id="KW-0448">Lipopolysaccharide biosynthesis</keyword>
<comment type="cofactor">
    <cofactor evidence="12">
        <name>Mg(2+)</name>
        <dbReference type="ChEBI" id="CHEBI:18420"/>
    </cofactor>
</comment>
<keyword evidence="14" id="KW-1185">Reference proteome</keyword>
<comment type="cofactor">
    <cofactor evidence="12">
        <name>Mn(2+)</name>
        <dbReference type="ChEBI" id="CHEBI:29035"/>
    </cofactor>
</comment>
<keyword evidence="6 12" id="KW-0812">Transmembrane</keyword>
<feature type="transmembrane region" description="Helical" evidence="12">
    <location>
        <begin position="328"/>
        <end position="347"/>
    </location>
</feature>
<proteinExistence type="inferred from homology"/>